<name>A0A6C0LLU3_9ZZZZ</name>
<keyword evidence="1" id="KW-0472">Membrane</keyword>
<keyword evidence="1" id="KW-0812">Transmembrane</keyword>
<feature type="transmembrane region" description="Helical" evidence="1">
    <location>
        <begin position="483"/>
        <end position="504"/>
    </location>
</feature>
<proteinExistence type="predicted"/>
<keyword evidence="1" id="KW-1133">Transmembrane helix</keyword>
<feature type="transmembrane region" description="Helical" evidence="1">
    <location>
        <begin position="21"/>
        <end position="43"/>
    </location>
</feature>
<feature type="transmembrane region" description="Helical" evidence="1">
    <location>
        <begin position="121"/>
        <end position="142"/>
    </location>
</feature>
<protein>
    <submittedName>
        <fullName evidence="2">Uncharacterized protein</fullName>
    </submittedName>
</protein>
<reference evidence="2" key="1">
    <citation type="journal article" date="2020" name="Nature">
        <title>Giant virus diversity and host interactions through global metagenomics.</title>
        <authorList>
            <person name="Schulz F."/>
            <person name="Roux S."/>
            <person name="Paez-Espino D."/>
            <person name="Jungbluth S."/>
            <person name="Walsh D.A."/>
            <person name="Denef V.J."/>
            <person name="McMahon K.D."/>
            <person name="Konstantinidis K.T."/>
            <person name="Eloe-Fadrosh E.A."/>
            <person name="Kyrpides N.C."/>
            <person name="Woyke T."/>
        </authorList>
    </citation>
    <scope>NUCLEOTIDE SEQUENCE</scope>
    <source>
        <strain evidence="2">GVMAG-M-3300027963-21</strain>
    </source>
</reference>
<dbReference type="AlphaFoldDB" id="A0A6C0LLU3"/>
<dbReference type="EMBL" id="MN740528">
    <property type="protein sequence ID" value="QHU31517.1"/>
    <property type="molecule type" value="Genomic_DNA"/>
</dbReference>
<organism evidence="2">
    <name type="scientific">viral metagenome</name>
    <dbReference type="NCBI Taxonomy" id="1070528"/>
    <lineage>
        <taxon>unclassified sequences</taxon>
        <taxon>metagenomes</taxon>
        <taxon>organismal metagenomes</taxon>
    </lineage>
</organism>
<evidence type="ECO:0000256" key="1">
    <source>
        <dbReference type="SAM" id="Phobius"/>
    </source>
</evidence>
<feature type="transmembrane region" description="Helical" evidence="1">
    <location>
        <begin position="516"/>
        <end position="537"/>
    </location>
</feature>
<sequence length="538" mass="62351">MSGVSGADTVDTSVCETPNNIIIFVVFLIILLSLVISVIILLLNIVNYTLFTVYCISDSATDYVSDNPDGIILEKKYKYRLLNYVKSTFDNTRNKKNTDKSNIDKNASDLFISKTIQYYNYIVKLVLLIIFVILMGFLYNIFRIGITVISQCDKSNCNLIITDILQKDTYIYYILLIICIYAYVHSYVYTYFFNKNIYKELYAIYDEKYKKIDTIVSYSINYINDNELPEAKDAKQDISLYLRDLKELSYDILEPFAKEAAATATATEAAEASLTAIMKEGRINNSKFVIPIELEENEGNLNNLFKKIYKTPIANITDDKKRELLVHKIMVYLVYHYVITNNTEDPLIIHKMNNIFLNLFENLFEQEYKKDDPNYFLEQRYDINVQAVLKEIRGAYTIKLLLPATTTKEDLTATLKKDAELIVKYIKEYDKKITRQQTSNLPEGILLGEIYNKIDVFAEGFFDYFQEDKTPGDINRVVYKINLYLAIEMIETIFFIVIVMLILYNSGKYPYLEEYINTAIIYAIAIINELISAILGII</sequence>
<accession>A0A6C0LLU3</accession>
<feature type="transmembrane region" description="Helical" evidence="1">
    <location>
        <begin position="170"/>
        <end position="192"/>
    </location>
</feature>
<evidence type="ECO:0000313" key="2">
    <source>
        <dbReference type="EMBL" id="QHU31517.1"/>
    </source>
</evidence>